<gene>
    <name evidence="2" type="ORF">AVEN_68181_1</name>
</gene>
<evidence type="ECO:0000313" key="2">
    <source>
        <dbReference type="EMBL" id="GBL57069.1"/>
    </source>
</evidence>
<evidence type="ECO:0000256" key="1">
    <source>
        <dbReference type="SAM" id="MobiDB-lite"/>
    </source>
</evidence>
<comment type="caution">
    <text evidence="2">The sequence shown here is derived from an EMBL/GenBank/DDBJ whole genome shotgun (WGS) entry which is preliminary data.</text>
</comment>
<name>A0A4Y1ZM06_ARAVE</name>
<proteinExistence type="predicted"/>
<reference evidence="2 3" key="1">
    <citation type="journal article" date="2019" name="Sci. Rep.">
        <title>Orb-weaving spider Araneus ventricosus genome elucidates the spidroin gene catalogue.</title>
        <authorList>
            <person name="Kono N."/>
            <person name="Nakamura H."/>
            <person name="Ohtoshi R."/>
            <person name="Moran D.A.P."/>
            <person name="Shinohara A."/>
            <person name="Yoshida Y."/>
            <person name="Fujiwara M."/>
            <person name="Mori M."/>
            <person name="Tomita M."/>
            <person name="Arakawa K."/>
        </authorList>
    </citation>
    <scope>NUCLEOTIDE SEQUENCE [LARGE SCALE GENOMIC DNA]</scope>
</reference>
<protein>
    <submittedName>
        <fullName evidence="2">Uncharacterized protein</fullName>
    </submittedName>
</protein>
<organism evidence="2 3">
    <name type="scientific">Araneus ventricosus</name>
    <name type="common">Orbweaver spider</name>
    <name type="synonym">Epeira ventricosa</name>
    <dbReference type="NCBI Taxonomy" id="182803"/>
    <lineage>
        <taxon>Eukaryota</taxon>
        <taxon>Metazoa</taxon>
        <taxon>Ecdysozoa</taxon>
        <taxon>Arthropoda</taxon>
        <taxon>Chelicerata</taxon>
        <taxon>Arachnida</taxon>
        <taxon>Araneae</taxon>
        <taxon>Araneomorphae</taxon>
        <taxon>Entelegynae</taxon>
        <taxon>Araneoidea</taxon>
        <taxon>Araneidae</taxon>
        <taxon>Araneus</taxon>
    </lineage>
</organism>
<feature type="region of interest" description="Disordered" evidence="1">
    <location>
        <begin position="54"/>
        <end position="77"/>
    </location>
</feature>
<dbReference type="Proteomes" id="UP000499080">
    <property type="component" value="Unassembled WGS sequence"/>
</dbReference>
<dbReference type="AlphaFoldDB" id="A0A4Y1ZM06"/>
<feature type="compositionally biased region" description="Basic and acidic residues" evidence="1">
    <location>
        <begin position="62"/>
        <end position="77"/>
    </location>
</feature>
<sequence>QHKGYFVMDLVSWSDDEDDTRVGSLSPNFHATPTGGRLATTYDLAPYMTDLQRNQVSNLEPSDPKAETLTLSHRDLR</sequence>
<dbReference type="EMBL" id="BGPR01151065">
    <property type="protein sequence ID" value="GBL57069.1"/>
    <property type="molecule type" value="Genomic_DNA"/>
</dbReference>
<keyword evidence="3" id="KW-1185">Reference proteome</keyword>
<accession>A0A4Y1ZM06</accession>
<evidence type="ECO:0000313" key="3">
    <source>
        <dbReference type="Proteomes" id="UP000499080"/>
    </source>
</evidence>
<feature type="non-terminal residue" evidence="2">
    <location>
        <position position="1"/>
    </location>
</feature>